<dbReference type="Gene3D" id="3.30.420.40">
    <property type="match status" value="2"/>
</dbReference>
<dbReference type="InterPro" id="IPR043129">
    <property type="entry name" value="ATPase_NBD"/>
</dbReference>
<comment type="caution">
    <text evidence="2">The sequence shown here is derived from an EMBL/GenBank/DDBJ whole genome shotgun (WGS) entry which is preliminary data.</text>
</comment>
<dbReference type="Pfam" id="PF00480">
    <property type="entry name" value="ROK"/>
    <property type="match status" value="1"/>
</dbReference>
<organism evidence="2 3">
    <name type="scientific">Yanshouia hominis</name>
    <dbReference type="NCBI Taxonomy" id="2763673"/>
    <lineage>
        <taxon>Bacteria</taxon>
        <taxon>Bacillati</taxon>
        <taxon>Bacillota</taxon>
        <taxon>Clostridia</taxon>
        <taxon>Eubacteriales</taxon>
        <taxon>Oscillospiraceae</taxon>
        <taxon>Yanshouia</taxon>
    </lineage>
</organism>
<dbReference type="SUPFAM" id="SSF53067">
    <property type="entry name" value="Actin-like ATPase domain"/>
    <property type="match status" value="1"/>
</dbReference>
<gene>
    <name evidence="2" type="ORF">H8717_07380</name>
</gene>
<dbReference type="PANTHER" id="PTHR18964:SF149">
    <property type="entry name" value="BIFUNCTIONAL UDP-N-ACETYLGLUCOSAMINE 2-EPIMERASE_N-ACETYLMANNOSAMINE KINASE"/>
    <property type="match status" value="1"/>
</dbReference>
<evidence type="ECO:0000313" key="3">
    <source>
        <dbReference type="Proteomes" id="UP000658131"/>
    </source>
</evidence>
<dbReference type="EMBL" id="JACRTB010000009">
    <property type="protein sequence ID" value="MBC8576225.1"/>
    <property type="molecule type" value="Genomic_DNA"/>
</dbReference>
<comment type="similarity">
    <text evidence="1">Belongs to the ROK (NagC/XylR) family.</text>
</comment>
<sequence length="297" mass="30781">MRTIGIDLGGTTLSAGLVNHEGKIILRRTVDTEHSSGEAIIGQLCELVQSLCAGPASAEAVQVGIAIPGWVDAARGRVVTCPNIPLQGVSLAERLSSLLDCEVKIENDANCATLGEQRFGAAKACRNVVLLTLGTGLGGGAMVNGQLLSGVGSTEFGHMLLVRGGLPCGCGRHGCREVYCSATALIRMANEHSGGGFRRAKEVFDAVAADNTQAKAAFAEYISCLADVIVDFITAFRPERILLGGGITGAGDDLFLPLRAEIERICQSYIGGFDIPPVLPAQNGNDAGILGAAALFF</sequence>
<dbReference type="RefSeq" id="WP_262399763.1">
    <property type="nucleotide sequence ID" value="NZ_JACRTB010000009.1"/>
</dbReference>
<evidence type="ECO:0000256" key="1">
    <source>
        <dbReference type="ARBA" id="ARBA00006479"/>
    </source>
</evidence>
<dbReference type="InterPro" id="IPR000600">
    <property type="entry name" value="ROK"/>
</dbReference>
<name>A0ABR7NIN0_9FIRM</name>
<accession>A0ABR7NIN0</accession>
<evidence type="ECO:0000313" key="2">
    <source>
        <dbReference type="EMBL" id="MBC8576225.1"/>
    </source>
</evidence>
<keyword evidence="3" id="KW-1185">Reference proteome</keyword>
<reference evidence="2 3" key="1">
    <citation type="submission" date="2020-08" db="EMBL/GenBank/DDBJ databases">
        <title>Genome public.</title>
        <authorList>
            <person name="Liu C."/>
            <person name="Sun Q."/>
        </authorList>
    </citation>
    <scope>NUCLEOTIDE SEQUENCE [LARGE SCALE GENOMIC DNA]</scope>
    <source>
        <strain evidence="2 3">BX1</strain>
    </source>
</reference>
<protein>
    <submittedName>
        <fullName evidence="2">ROK family protein</fullName>
    </submittedName>
</protein>
<dbReference type="Proteomes" id="UP000658131">
    <property type="component" value="Unassembled WGS sequence"/>
</dbReference>
<dbReference type="InterPro" id="IPR049874">
    <property type="entry name" value="ROK_cs"/>
</dbReference>
<proteinExistence type="inferred from homology"/>
<dbReference type="PROSITE" id="PS01125">
    <property type="entry name" value="ROK"/>
    <property type="match status" value="1"/>
</dbReference>
<dbReference type="PANTHER" id="PTHR18964">
    <property type="entry name" value="ROK (REPRESSOR, ORF, KINASE) FAMILY"/>
    <property type="match status" value="1"/>
</dbReference>